<dbReference type="EMBL" id="KZ819720">
    <property type="protein sequence ID" value="PWN53564.1"/>
    <property type="molecule type" value="Genomic_DNA"/>
</dbReference>
<protein>
    <submittedName>
        <fullName evidence="1">Uncharacterized protein</fullName>
    </submittedName>
</protein>
<gene>
    <name evidence="1" type="ORF">IE53DRAFT_397856</name>
</gene>
<sequence>MNSYPPELVNHHFACMLVSGLTPPSSSSTTPSQQQQQQQQLDLTEIFNSRGRSTLWDPSRGRAAVFHSVLVDHNVRLPPQKTRPNSRAFASSALQDASASALSSLPPRSPLSPLHPASPLFPDGLIAPIWTRKHRELVPSVYVAFHCLAEVARPRPAPGQDGEVGDSGESLRRKDEELIRIIAERKRSLTERGIKLTVVLLTSRTMLENPQLEARLSYVRRSSGLDSKASLFVLTPVSKSELSEFVTSLQGALYDSALDYYREHARRVKRKRARYPPPPSVIQPILTAALPVMGRAGELVPLSREGWIVRAEYKLATFAELQGDNEEALSRYIEAYNMLSGTCLGSTMMLPPRTKRWAEAKVLADTLNIKIAKLHLYNDDGQAAMRQLQRHLHRFTELSTGWGIGTMTFEFWSWLCKQYRMFADLIDSATRGVASSPLPPFQLPLHAPPIPSRILHPDAVPGLNGQPSLSGLVQPNAAALASGTSPASIVQGAGPFYYLAALCTMERRERFRRMVEVEEATKPGSSADSPALMHEQKVDHTGQITEQLTRSYDSFKRSKLTRLSLMVASKIAMAYMEASQHEMSLRFLERITKSYRRDGCDLLLAGLLSLAAECAIVVADVESLARILFETLPTSLPLPLEQRANSEKELQRVLTQMELPAEKDPIRIDFKPHDGILSIESVFIAPQVEIGSITGFQVRLTAPKGSRIASIRFNMLEIQFEGWERPIIVKGEQKDGDGASEIIDLGNVSADEDPKDVATCLNWSEGSVKAVQGSLNMREAGTFRIQSVTLKILGKVPVELNFDLQADSVVRSVASEPRWLIEVSPGLRYIMLPPREQANVLTVKRRNYKINVRLEHQASAYLEEYFPIRIHCKNEDQEALQCYLDAFLQPAYEGGGKFMLYSPSFRRLTKPSQFPNHVHFSSRPGLPKLSFR</sequence>
<organism evidence="1 2">
    <name type="scientific">Violaceomyces palustris</name>
    <dbReference type="NCBI Taxonomy" id="1673888"/>
    <lineage>
        <taxon>Eukaryota</taxon>
        <taxon>Fungi</taxon>
        <taxon>Dikarya</taxon>
        <taxon>Basidiomycota</taxon>
        <taxon>Ustilaginomycotina</taxon>
        <taxon>Ustilaginomycetes</taxon>
        <taxon>Violaceomycetales</taxon>
        <taxon>Violaceomycetaceae</taxon>
        <taxon>Violaceomyces</taxon>
    </lineage>
</organism>
<reference evidence="1 2" key="1">
    <citation type="journal article" date="2018" name="Mol. Biol. Evol.">
        <title>Broad Genomic Sampling Reveals a Smut Pathogenic Ancestry of the Fungal Clade Ustilaginomycotina.</title>
        <authorList>
            <person name="Kijpornyongpan T."/>
            <person name="Mondo S.J."/>
            <person name="Barry K."/>
            <person name="Sandor L."/>
            <person name="Lee J."/>
            <person name="Lipzen A."/>
            <person name="Pangilinan J."/>
            <person name="LaButti K."/>
            <person name="Hainaut M."/>
            <person name="Henrissat B."/>
            <person name="Grigoriev I.V."/>
            <person name="Spatafora J.W."/>
            <person name="Aime M.C."/>
        </authorList>
    </citation>
    <scope>NUCLEOTIDE SEQUENCE [LARGE SCALE GENOMIC DNA]</scope>
    <source>
        <strain evidence="1 2">SA 807</strain>
    </source>
</reference>
<evidence type="ECO:0000313" key="1">
    <source>
        <dbReference type="EMBL" id="PWN53564.1"/>
    </source>
</evidence>
<name>A0ACD0P691_9BASI</name>
<accession>A0ACD0P691</accession>
<dbReference type="Proteomes" id="UP000245626">
    <property type="component" value="Unassembled WGS sequence"/>
</dbReference>
<keyword evidence="2" id="KW-1185">Reference proteome</keyword>
<proteinExistence type="predicted"/>
<evidence type="ECO:0000313" key="2">
    <source>
        <dbReference type="Proteomes" id="UP000245626"/>
    </source>
</evidence>